<dbReference type="EMBL" id="QFGA01000001">
    <property type="protein sequence ID" value="TEB07333.1"/>
    <property type="molecule type" value="Genomic_DNA"/>
</dbReference>
<keyword evidence="3" id="KW-1185">Reference proteome</keyword>
<dbReference type="AlphaFoldDB" id="A0A4Y7REW7"/>
<feature type="transmembrane region" description="Helical" evidence="1">
    <location>
        <begin position="23"/>
        <end position="48"/>
    </location>
</feature>
<dbReference type="InterPro" id="IPR023804">
    <property type="entry name" value="DUF3792_TM"/>
</dbReference>
<dbReference type="Proteomes" id="UP000298324">
    <property type="component" value="Unassembled WGS sequence"/>
</dbReference>
<gene>
    <name evidence="2" type="ORF">Psch_00880</name>
</gene>
<name>A0A4Y7REW7_9FIRM</name>
<dbReference type="NCBIfam" id="TIGR04086">
    <property type="entry name" value="TIGR04086_membr"/>
    <property type="match status" value="1"/>
</dbReference>
<reference evidence="2 3" key="1">
    <citation type="journal article" date="2018" name="Environ. Microbiol.">
        <title>Novel energy conservation strategies and behaviour of Pelotomaculum schinkii driving syntrophic propionate catabolism.</title>
        <authorList>
            <person name="Hidalgo-Ahumada C.A.P."/>
            <person name="Nobu M.K."/>
            <person name="Narihiro T."/>
            <person name="Tamaki H."/>
            <person name="Liu W.T."/>
            <person name="Kamagata Y."/>
            <person name="Stams A.J.M."/>
            <person name="Imachi H."/>
            <person name="Sousa D.Z."/>
        </authorList>
    </citation>
    <scope>NUCLEOTIDE SEQUENCE [LARGE SCALE GENOMIC DNA]</scope>
    <source>
        <strain evidence="2 3">HH</strain>
    </source>
</reference>
<proteinExistence type="predicted"/>
<evidence type="ECO:0008006" key="4">
    <source>
        <dbReference type="Google" id="ProtNLM"/>
    </source>
</evidence>
<evidence type="ECO:0000313" key="3">
    <source>
        <dbReference type="Proteomes" id="UP000298324"/>
    </source>
</evidence>
<dbReference type="Pfam" id="PF12670">
    <property type="entry name" value="DUF3792"/>
    <property type="match status" value="1"/>
</dbReference>
<keyword evidence="1" id="KW-1133">Transmembrane helix</keyword>
<feature type="transmembrane region" description="Helical" evidence="1">
    <location>
        <begin position="116"/>
        <end position="141"/>
    </location>
</feature>
<accession>A0A4Y7REW7</accession>
<sequence>MKNLTLMSWTAEKKPLVRRIKPVAVMSGLAWAFSATLAACILMYAWVVLSASPVYYLGALIIAGAVLGALAGGIAAGRAARTLGLLHGFLVGLCYGLLLLALFMLGSNAGFVPVEIMARALLLGIAGALGGLLGINIQFMVNRRLPERAGRKFLQKDLLFPRRN</sequence>
<feature type="transmembrane region" description="Helical" evidence="1">
    <location>
        <begin position="83"/>
        <end position="104"/>
    </location>
</feature>
<evidence type="ECO:0000313" key="2">
    <source>
        <dbReference type="EMBL" id="TEB07333.1"/>
    </source>
</evidence>
<organism evidence="2 3">
    <name type="scientific">Pelotomaculum schinkii</name>
    <dbReference type="NCBI Taxonomy" id="78350"/>
    <lineage>
        <taxon>Bacteria</taxon>
        <taxon>Bacillati</taxon>
        <taxon>Bacillota</taxon>
        <taxon>Clostridia</taxon>
        <taxon>Eubacteriales</taxon>
        <taxon>Desulfotomaculaceae</taxon>
        <taxon>Pelotomaculum</taxon>
    </lineage>
</organism>
<keyword evidence="1" id="KW-0812">Transmembrane</keyword>
<feature type="transmembrane region" description="Helical" evidence="1">
    <location>
        <begin position="54"/>
        <end position="76"/>
    </location>
</feature>
<protein>
    <recommendedName>
        <fullName evidence="4">TIGR04086 family membrane protein</fullName>
    </recommendedName>
</protein>
<comment type="caution">
    <text evidence="2">The sequence shown here is derived from an EMBL/GenBank/DDBJ whole genome shotgun (WGS) entry which is preliminary data.</text>
</comment>
<evidence type="ECO:0000256" key="1">
    <source>
        <dbReference type="SAM" id="Phobius"/>
    </source>
</evidence>
<dbReference type="RefSeq" id="WP_190239256.1">
    <property type="nucleotide sequence ID" value="NZ_QFGA01000001.1"/>
</dbReference>
<keyword evidence="1" id="KW-0472">Membrane</keyword>